<organism evidence="1 2">
    <name type="scientific">Fusarium keratoplasticum</name>
    <dbReference type="NCBI Taxonomy" id="1328300"/>
    <lineage>
        <taxon>Eukaryota</taxon>
        <taxon>Fungi</taxon>
        <taxon>Dikarya</taxon>
        <taxon>Ascomycota</taxon>
        <taxon>Pezizomycotina</taxon>
        <taxon>Sordariomycetes</taxon>
        <taxon>Hypocreomycetidae</taxon>
        <taxon>Hypocreales</taxon>
        <taxon>Nectriaceae</taxon>
        <taxon>Fusarium</taxon>
        <taxon>Fusarium solani species complex</taxon>
    </lineage>
</organism>
<sequence>MRRTVAERQQQSSGFLSYVNGERVEDPKFVMPATAQLGMISRSTATPSAVSNNDLTCCWNACRQQFNTPELLFEHLCEWHVGRKTTNNLNLTCQWGVCHTATVKRDRMISHMRVHVPLKPYKCKVCGKCIKRPQDLKKHIKSHADPMALAQPRKEPSGGRNDRQLSRNGSATHHDQGNQMQINTVSLHQAAYPSGHYAPQALTSCGLYLIRPPVNSARVEYSGYSTEPRSSDHIRTLGLLDDSGNSKCHQVDSPSHAQIDRFSLPLHYSFSDPDGPTAPSIPQPANLAVAHGDPIESYNSMRQQYHSPAPYIQEGLNRINYLG</sequence>
<reference evidence="1" key="1">
    <citation type="submission" date="2022-06" db="EMBL/GenBank/DDBJ databases">
        <title>Fusarium solani species complex genomes reveal bases of compartmentalisation and animal pathogenesis.</title>
        <authorList>
            <person name="Tsai I.J."/>
        </authorList>
    </citation>
    <scope>NUCLEOTIDE SEQUENCE</scope>
    <source>
        <strain evidence="1">Fu6.1</strain>
    </source>
</reference>
<evidence type="ECO:0000313" key="1">
    <source>
        <dbReference type="EMBL" id="KAI8676061.1"/>
    </source>
</evidence>
<keyword evidence="2" id="KW-1185">Reference proteome</keyword>
<evidence type="ECO:0000313" key="2">
    <source>
        <dbReference type="Proteomes" id="UP001065298"/>
    </source>
</evidence>
<name>A0ACC0RAS2_9HYPO</name>
<gene>
    <name evidence="1" type="ORF">NCS57_00509400</name>
</gene>
<comment type="caution">
    <text evidence="1">The sequence shown here is derived from an EMBL/GenBank/DDBJ whole genome shotgun (WGS) entry which is preliminary data.</text>
</comment>
<protein>
    <submittedName>
        <fullName evidence="1">Uncharacterized protein</fullName>
    </submittedName>
</protein>
<dbReference type="Proteomes" id="UP001065298">
    <property type="component" value="Chromosome 3"/>
</dbReference>
<proteinExistence type="predicted"/>
<dbReference type="EMBL" id="CM046505">
    <property type="protein sequence ID" value="KAI8676061.1"/>
    <property type="molecule type" value="Genomic_DNA"/>
</dbReference>
<accession>A0ACC0RAS2</accession>